<gene>
    <name evidence="3" type="ORF">GCM10007304_07590</name>
</gene>
<dbReference type="Gene3D" id="3.20.20.140">
    <property type="entry name" value="Metal-dependent hydrolases"/>
    <property type="match status" value="1"/>
</dbReference>
<dbReference type="Pfam" id="PF04909">
    <property type="entry name" value="Amidohydro_2"/>
    <property type="match status" value="1"/>
</dbReference>
<dbReference type="PANTHER" id="PTHR21240:SF28">
    <property type="entry name" value="ISO-OROTATE DECARBOXYLASE (EUROFUNG)"/>
    <property type="match status" value="1"/>
</dbReference>
<dbReference type="GO" id="GO:0016787">
    <property type="term" value="F:hydrolase activity"/>
    <property type="evidence" value="ECO:0007669"/>
    <property type="project" value="InterPro"/>
</dbReference>
<dbReference type="AlphaFoldDB" id="A0A917CQG2"/>
<dbReference type="InterPro" id="IPR032465">
    <property type="entry name" value="ACMSD"/>
</dbReference>
<name>A0A917CQG2_9NOCA</name>
<evidence type="ECO:0000256" key="1">
    <source>
        <dbReference type="ARBA" id="ARBA00023239"/>
    </source>
</evidence>
<keyword evidence="4" id="KW-1185">Reference proteome</keyword>
<feature type="domain" description="Amidohydrolase-related" evidence="2">
    <location>
        <begin position="39"/>
        <end position="343"/>
    </location>
</feature>
<dbReference type="PROSITE" id="PS51318">
    <property type="entry name" value="TAT"/>
    <property type="match status" value="1"/>
</dbReference>
<dbReference type="InterPro" id="IPR006311">
    <property type="entry name" value="TAT_signal"/>
</dbReference>
<reference evidence="3" key="1">
    <citation type="journal article" date="2014" name="Int. J. Syst. Evol. Microbiol.">
        <title>Complete genome sequence of Corynebacterium casei LMG S-19264T (=DSM 44701T), isolated from a smear-ripened cheese.</title>
        <authorList>
            <consortium name="US DOE Joint Genome Institute (JGI-PGF)"/>
            <person name="Walter F."/>
            <person name="Albersmeier A."/>
            <person name="Kalinowski J."/>
            <person name="Ruckert C."/>
        </authorList>
    </citation>
    <scope>NUCLEOTIDE SEQUENCE</scope>
    <source>
        <strain evidence="3">CCM 7905</strain>
    </source>
</reference>
<dbReference type="GO" id="GO:0019748">
    <property type="term" value="P:secondary metabolic process"/>
    <property type="evidence" value="ECO:0007669"/>
    <property type="project" value="TreeGrafter"/>
</dbReference>
<dbReference type="RefSeq" id="WP_188543331.1">
    <property type="nucleotide sequence ID" value="NZ_BMCU01000001.1"/>
</dbReference>
<dbReference type="InterPro" id="IPR032466">
    <property type="entry name" value="Metal_Hydrolase"/>
</dbReference>
<accession>A0A917CQG2</accession>
<organism evidence="3 4">
    <name type="scientific">Rhodococcoides trifolii</name>
    <dbReference type="NCBI Taxonomy" id="908250"/>
    <lineage>
        <taxon>Bacteria</taxon>
        <taxon>Bacillati</taxon>
        <taxon>Actinomycetota</taxon>
        <taxon>Actinomycetes</taxon>
        <taxon>Mycobacteriales</taxon>
        <taxon>Nocardiaceae</taxon>
        <taxon>Rhodococcoides</taxon>
    </lineage>
</organism>
<keyword evidence="1" id="KW-0456">Lyase</keyword>
<proteinExistence type="predicted"/>
<dbReference type="EMBL" id="BMCU01000001">
    <property type="protein sequence ID" value="GGF96112.1"/>
    <property type="molecule type" value="Genomic_DNA"/>
</dbReference>
<comment type="caution">
    <text evidence="3">The sequence shown here is derived from an EMBL/GenBank/DDBJ whole genome shotgun (WGS) entry which is preliminary data.</text>
</comment>
<dbReference type="GO" id="GO:0005737">
    <property type="term" value="C:cytoplasm"/>
    <property type="evidence" value="ECO:0007669"/>
    <property type="project" value="TreeGrafter"/>
</dbReference>
<dbReference type="SUPFAM" id="SSF51556">
    <property type="entry name" value="Metallo-dependent hydrolases"/>
    <property type="match status" value="1"/>
</dbReference>
<dbReference type="InterPro" id="IPR006680">
    <property type="entry name" value="Amidohydro-rel"/>
</dbReference>
<dbReference type="GO" id="GO:0016831">
    <property type="term" value="F:carboxy-lyase activity"/>
    <property type="evidence" value="ECO:0007669"/>
    <property type="project" value="InterPro"/>
</dbReference>
<protein>
    <submittedName>
        <fullName evidence="3">Amidohydrolase</fullName>
    </submittedName>
</protein>
<dbReference type="Proteomes" id="UP000654257">
    <property type="component" value="Unassembled WGS sequence"/>
</dbReference>
<evidence type="ECO:0000259" key="2">
    <source>
        <dbReference type="Pfam" id="PF04909"/>
    </source>
</evidence>
<sequence>MVEVSRRNAIRALATGGVVAGLGVRARTASAAPTGNYRIDLHSHFLPPRYRDALTASGYTAKSLAPVPSWSPAEALQFMDAHGIGTQVVSISDPGVGFLSGPAAVEMVRYTNDYAADLVEQHPTRFGAFAFLPLPDVVASLAELTHALDVRGLDGVVLLSSYNGIYLGDARFEPVMAALNARSAFVFVHPAELPPDNRPELPFPAFYEEYPFDTTRAAAILMASGTIDRYPNIRFSLAHAGGCLPFLSARLALPRSAVPAAPEVSVFATRGSIRKFFYDTSLSASAAAMRSVLEVTDIDNIVFGSDWPFSGLVYRADTTTDPAPGLSDVFDSDQRYRIERLNALDQLPSVAARIGR</sequence>
<dbReference type="PANTHER" id="PTHR21240">
    <property type="entry name" value="2-AMINO-3-CARBOXYLMUCONATE-6-SEMIALDEHYDE DECARBOXYLASE"/>
    <property type="match status" value="1"/>
</dbReference>
<evidence type="ECO:0000313" key="4">
    <source>
        <dbReference type="Proteomes" id="UP000654257"/>
    </source>
</evidence>
<reference evidence="3" key="2">
    <citation type="submission" date="2020-09" db="EMBL/GenBank/DDBJ databases">
        <authorList>
            <person name="Sun Q."/>
            <person name="Sedlacek I."/>
        </authorList>
    </citation>
    <scope>NUCLEOTIDE SEQUENCE</scope>
    <source>
        <strain evidence="3">CCM 7905</strain>
    </source>
</reference>
<evidence type="ECO:0000313" key="3">
    <source>
        <dbReference type="EMBL" id="GGF96112.1"/>
    </source>
</evidence>